<gene>
    <name evidence="1" type="ORF">NEF87_005032</name>
</gene>
<organism evidence="1 2">
    <name type="scientific">Candidatus Lokiarchaeum ossiferum</name>
    <dbReference type="NCBI Taxonomy" id="2951803"/>
    <lineage>
        <taxon>Archaea</taxon>
        <taxon>Promethearchaeati</taxon>
        <taxon>Promethearchaeota</taxon>
        <taxon>Promethearchaeia</taxon>
        <taxon>Promethearchaeales</taxon>
        <taxon>Promethearchaeaceae</taxon>
        <taxon>Candidatus Lokiarchaeum</taxon>
    </lineage>
</organism>
<name>A0ABY6I0W5_9ARCH</name>
<accession>A0ABY6I0W5</accession>
<keyword evidence="2" id="KW-1185">Reference proteome</keyword>
<reference evidence="1" key="1">
    <citation type="submission" date="2022-09" db="EMBL/GenBank/DDBJ databases">
        <title>Actin cytoskeleton and complex cell architecture in an #Asgard archaeon.</title>
        <authorList>
            <person name="Ponce Toledo R.I."/>
            <person name="Schleper C."/>
            <person name="Rodrigues Oliveira T."/>
            <person name="Wollweber F."/>
            <person name="Xu J."/>
            <person name="Rittmann S."/>
            <person name="Klingl A."/>
            <person name="Pilhofer M."/>
        </authorList>
    </citation>
    <scope>NUCLEOTIDE SEQUENCE</scope>
    <source>
        <strain evidence="1">B-35</strain>
    </source>
</reference>
<dbReference type="Proteomes" id="UP001208689">
    <property type="component" value="Chromosome"/>
</dbReference>
<sequence length="131" mass="15388">MRSKNLEELWILSSKGEEVVHIQKIKQEEEIILIRNFFSGIHQFMQDMGGSNFYHLNISGKDFIGININIQSHTNDYSFYLIGKFEGLRQKRCLAVLSRIKKQIIKLKWSETKKEDLSDLLTNLIRKIGLF</sequence>
<evidence type="ECO:0000313" key="2">
    <source>
        <dbReference type="Proteomes" id="UP001208689"/>
    </source>
</evidence>
<evidence type="ECO:0000313" key="1">
    <source>
        <dbReference type="EMBL" id="UYP48747.1"/>
    </source>
</evidence>
<proteinExistence type="predicted"/>
<dbReference type="EMBL" id="CP104013">
    <property type="protein sequence ID" value="UYP48747.1"/>
    <property type="molecule type" value="Genomic_DNA"/>
</dbReference>
<protein>
    <submittedName>
        <fullName evidence="1">Uncharacterized protein</fullName>
    </submittedName>
</protein>